<reference evidence="2 3" key="1">
    <citation type="submission" date="2019-06" db="EMBL/GenBank/DDBJ databases">
        <title>Genomic Encyclopedia of Archaeal and Bacterial Type Strains, Phase II (KMG-II): from individual species to whole genera.</title>
        <authorList>
            <person name="Goeker M."/>
        </authorList>
    </citation>
    <scope>NUCLEOTIDE SEQUENCE [LARGE SCALE GENOMIC DNA]</scope>
    <source>
        <strain evidence="2 3">DSM 18423</strain>
    </source>
</reference>
<name>A0A543K4U4_9RHOB</name>
<dbReference type="Proteomes" id="UP000320582">
    <property type="component" value="Unassembled WGS sequence"/>
</dbReference>
<keyword evidence="3" id="KW-1185">Reference proteome</keyword>
<accession>A0A543K4U4</accession>
<organism evidence="2 3">
    <name type="scientific">Roseinatronobacter monicus</name>
    <dbReference type="NCBI Taxonomy" id="393481"/>
    <lineage>
        <taxon>Bacteria</taxon>
        <taxon>Pseudomonadati</taxon>
        <taxon>Pseudomonadota</taxon>
        <taxon>Alphaproteobacteria</taxon>
        <taxon>Rhodobacterales</taxon>
        <taxon>Paracoccaceae</taxon>
        <taxon>Roseinatronobacter</taxon>
    </lineage>
</organism>
<evidence type="ECO:0000313" key="2">
    <source>
        <dbReference type="EMBL" id="TQM90101.1"/>
    </source>
</evidence>
<protein>
    <submittedName>
        <fullName evidence="2">Uncharacterized protein</fullName>
    </submittedName>
</protein>
<feature type="region of interest" description="Disordered" evidence="1">
    <location>
        <begin position="1"/>
        <end position="28"/>
    </location>
</feature>
<dbReference type="AlphaFoldDB" id="A0A543K4U4"/>
<evidence type="ECO:0000256" key="1">
    <source>
        <dbReference type="SAM" id="MobiDB-lite"/>
    </source>
</evidence>
<comment type="caution">
    <text evidence="2">The sequence shown here is derived from an EMBL/GenBank/DDBJ whole genome shotgun (WGS) entry which is preliminary data.</text>
</comment>
<proteinExistence type="predicted"/>
<dbReference type="EMBL" id="VFPT01000003">
    <property type="protein sequence ID" value="TQM90101.1"/>
    <property type="molecule type" value="Genomic_DNA"/>
</dbReference>
<evidence type="ECO:0000313" key="3">
    <source>
        <dbReference type="Proteomes" id="UP000320582"/>
    </source>
</evidence>
<gene>
    <name evidence="2" type="ORF">BD293_4021</name>
</gene>
<feature type="compositionally biased region" description="Basic and acidic residues" evidence="1">
    <location>
        <begin position="1"/>
        <end position="19"/>
    </location>
</feature>
<sequence length="77" mass="8193">MTHRQSDDAERHRLHHADPVTKGCARPPSTRNTIAFIPNCSVVPGSSGLIVPVVGAMHTFSRTLDAAVAPIVRALSP</sequence>